<dbReference type="Proteomes" id="UP001159427">
    <property type="component" value="Unassembled WGS sequence"/>
</dbReference>
<keyword evidence="2" id="KW-0472">Membrane</keyword>
<comment type="caution">
    <text evidence="3">The sequence shown here is derived from an EMBL/GenBank/DDBJ whole genome shotgun (WGS) entry which is preliminary data.</text>
</comment>
<evidence type="ECO:0000256" key="1">
    <source>
        <dbReference type="SAM" id="MobiDB-lite"/>
    </source>
</evidence>
<feature type="transmembrane region" description="Helical" evidence="2">
    <location>
        <begin position="168"/>
        <end position="186"/>
    </location>
</feature>
<keyword evidence="4" id="KW-1185">Reference proteome</keyword>
<accession>A0ABN8QXF9</accession>
<feature type="compositionally biased region" description="Basic and acidic residues" evidence="1">
    <location>
        <begin position="81"/>
        <end position="91"/>
    </location>
</feature>
<proteinExistence type="predicted"/>
<sequence length="281" mass="31779">ILLAPLVRIDLLIEAIKVKHRDLTKNNMVALHSTTVKCSAKIRNLDNVNLQTREQKFLQLKKGSKFGREQRQARIGTEEWQSARDHGKGEEERREAKHLLARFLLPAFLCEQIYIERATSGNEASLQRSAYFFITYEAEFNNCSVILLPARYGASCSVVLSKINVKSVLFFAFGVFAVFLTARFAHAHYKSRMIVRFPSWGDHGKPHVNRSFALALAKSIYLESVKRQVRLQPNCSIFNTKAAWPSGEHIGLPSSLAVLATLECIISAVRETTCHVSDFKD</sequence>
<keyword evidence="2" id="KW-1133">Transmembrane helix</keyword>
<organism evidence="3 4">
    <name type="scientific">Porites evermanni</name>
    <dbReference type="NCBI Taxonomy" id="104178"/>
    <lineage>
        <taxon>Eukaryota</taxon>
        <taxon>Metazoa</taxon>
        <taxon>Cnidaria</taxon>
        <taxon>Anthozoa</taxon>
        <taxon>Hexacorallia</taxon>
        <taxon>Scleractinia</taxon>
        <taxon>Fungiina</taxon>
        <taxon>Poritidae</taxon>
        <taxon>Porites</taxon>
    </lineage>
</organism>
<keyword evidence="2" id="KW-0812">Transmembrane</keyword>
<protein>
    <submittedName>
        <fullName evidence="3">Uncharacterized protein</fullName>
    </submittedName>
</protein>
<name>A0ABN8QXF9_9CNID</name>
<feature type="region of interest" description="Disordered" evidence="1">
    <location>
        <begin position="70"/>
        <end position="91"/>
    </location>
</feature>
<evidence type="ECO:0000256" key="2">
    <source>
        <dbReference type="SAM" id="Phobius"/>
    </source>
</evidence>
<evidence type="ECO:0000313" key="3">
    <source>
        <dbReference type="EMBL" id="CAH3169715.1"/>
    </source>
</evidence>
<gene>
    <name evidence="3" type="ORF">PEVE_00006973</name>
</gene>
<evidence type="ECO:0000313" key="4">
    <source>
        <dbReference type="Proteomes" id="UP001159427"/>
    </source>
</evidence>
<reference evidence="3 4" key="1">
    <citation type="submission" date="2022-05" db="EMBL/GenBank/DDBJ databases">
        <authorList>
            <consortium name="Genoscope - CEA"/>
            <person name="William W."/>
        </authorList>
    </citation>
    <scope>NUCLEOTIDE SEQUENCE [LARGE SCALE GENOMIC DNA]</scope>
</reference>
<dbReference type="EMBL" id="CALNXI010001460">
    <property type="protein sequence ID" value="CAH3169715.1"/>
    <property type="molecule type" value="Genomic_DNA"/>
</dbReference>
<feature type="non-terminal residue" evidence="3">
    <location>
        <position position="1"/>
    </location>
</feature>